<dbReference type="GO" id="GO:0008270">
    <property type="term" value="F:zinc ion binding"/>
    <property type="evidence" value="ECO:0007669"/>
    <property type="project" value="UniProtKB-KW"/>
</dbReference>
<dbReference type="GO" id="GO:0005634">
    <property type="term" value="C:nucleus"/>
    <property type="evidence" value="ECO:0007669"/>
    <property type="project" value="UniProtKB-SubCell"/>
</dbReference>
<dbReference type="PANTHER" id="PTHR46481:SF10">
    <property type="entry name" value="ZINC FINGER BED DOMAIN-CONTAINING PROTEIN 39"/>
    <property type="match status" value="1"/>
</dbReference>
<evidence type="ECO:0000259" key="6">
    <source>
        <dbReference type="Pfam" id="PF05699"/>
    </source>
</evidence>
<dbReference type="Gene3D" id="1.10.10.1070">
    <property type="entry name" value="Zinc finger, BED domain-containing"/>
    <property type="match status" value="1"/>
</dbReference>
<dbReference type="SUPFAM" id="SSF53098">
    <property type="entry name" value="Ribonuclease H-like"/>
    <property type="match status" value="1"/>
</dbReference>
<dbReference type="GO" id="GO:0046983">
    <property type="term" value="F:protein dimerization activity"/>
    <property type="evidence" value="ECO:0007669"/>
    <property type="project" value="InterPro"/>
</dbReference>
<dbReference type="SUPFAM" id="SSF140996">
    <property type="entry name" value="Hermes dimerisation domain"/>
    <property type="match status" value="1"/>
</dbReference>
<protein>
    <recommendedName>
        <fullName evidence="10">HAT C-terminal dimerisation domain-containing protein</fullName>
    </recommendedName>
</protein>
<accession>A0A813SJ04</accession>
<keyword evidence="3" id="KW-0863">Zinc-finger</keyword>
<name>A0A813SJ04_9BILA</name>
<dbReference type="OrthoDB" id="10042004at2759"/>
<evidence type="ECO:0000313" key="8">
    <source>
        <dbReference type="EMBL" id="CAF0796705.1"/>
    </source>
</evidence>
<dbReference type="EMBL" id="CAJNOO010000091">
    <property type="protein sequence ID" value="CAF0796705.1"/>
    <property type="molecule type" value="Genomic_DNA"/>
</dbReference>
<reference evidence="8" key="1">
    <citation type="submission" date="2021-02" db="EMBL/GenBank/DDBJ databases">
        <authorList>
            <person name="Nowell W R."/>
        </authorList>
    </citation>
    <scope>NUCLEOTIDE SEQUENCE</scope>
</reference>
<dbReference type="Pfam" id="PF05699">
    <property type="entry name" value="Dimer_Tnp_hAT"/>
    <property type="match status" value="1"/>
</dbReference>
<feature type="domain" description="Hermes trasposase DNA-binding" evidence="7">
    <location>
        <begin position="84"/>
        <end position="128"/>
    </location>
</feature>
<keyword evidence="5" id="KW-0539">Nucleus</keyword>
<dbReference type="AlphaFoldDB" id="A0A813SJ04"/>
<comment type="caution">
    <text evidence="8">The sequence shown here is derived from an EMBL/GenBank/DDBJ whole genome shotgun (WGS) entry which is preliminary data.</text>
</comment>
<evidence type="ECO:0000259" key="7">
    <source>
        <dbReference type="Pfam" id="PF10683"/>
    </source>
</evidence>
<dbReference type="InterPro" id="IPR052035">
    <property type="entry name" value="ZnF_BED_domain_contain"/>
</dbReference>
<dbReference type="PANTHER" id="PTHR46481">
    <property type="entry name" value="ZINC FINGER BED DOMAIN-CONTAINING PROTEIN 4"/>
    <property type="match status" value="1"/>
</dbReference>
<comment type="subcellular location">
    <subcellularLocation>
        <location evidence="1">Nucleus</location>
    </subcellularLocation>
</comment>
<dbReference type="InterPro" id="IPR012337">
    <property type="entry name" value="RNaseH-like_sf"/>
</dbReference>
<evidence type="ECO:0000256" key="1">
    <source>
        <dbReference type="ARBA" id="ARBA00004123"/>
    </source>
</evidence>
<dbReference type="Proteomes" id="UP000663882">
    <property type="component" value="Unassembled WGS sequence"/>
</dbReference>
<sequence>MEMGFPAKKLYDKDEFIAIPGFASCFKCLETYRYIDSSTTHINSHKCPKLLSSNQTSLDQHFLSKSSPRQTDQRTVPVAKAIAKRKEEMKKVCARWIAHSMRSFQIVQDPGFKAVIDECLKIGREFGPDTVISSNNIISCDRTIKNEIKRLAAHERLLLKDRLVEAVKYGGVCISPDIWSDKYRKICYLGSTAHFVDKDSKYYSVDLFCTEFKAKKKSGENIMKLLRKELLSFGLENYLSDIIFVTDRGSNFVKGLDGFTEKKNDKNKTTTTTTTVIERIEKTPNKTTKYRTTIQASPEIDSQMELFDGEDDYETDDSEISDDDDSITDYSSTTINDLPTSAREILDTIHYCNPLLRKELLSFGLENYLSDIIFITDRDGNFVKDLDGFTEKKNDKNKTTTTVIERIEKTSNKTTKYRTTIQASPEIDSQMELFDGEDNYETDDSEISDDDDSIIDYSSTTINDLPTSAREILDTIHYCKALANLDRHIQVEQEDEYGSTVDDDSSKTKFSKFSTLHQSSVVRWLSLHELLSSIEKAYHPLKHILHEKQESSRLEKINMNIVSQLIKFLEPWKYVMNETQLSNSPSLFMTLPCIGYLKQQIIKMERTMRGGMKLFAKRASQLLESMFKIENLHVMGTFLHPNYKQLRNATQIQIIECHRSCRMAIPPSSTSTTISSNDCSDINEPLTKKPKLFLESLMDDVTPVVVTQTKNEFDLYIDLQLKDNEIYTNPLIFWQQHQLMFPYLSKLARKIFAIPCSSAAVERAFSAAGQVVTQRRSSLEPTTINDILFLRSVENNTRHL</sequence>
<evidence type="ECO:0000256" key="4">
    <source>
        <dbReference type="ARBA" id="ARBA00022833"/>
    </source>
</evidence>
<feature type="domain" description="HAT C-terminal dimerisation" evidence="6">
    <location>
        <begin position="723"/>
        <end position="792"/>
    </location>
</feature>
<evidence type="ECO:0000256" key="5">
    <source>
        <dbReference type="ARBA" id="ARBA00023242"/>
    </source>
</evidence>
<keyword evidence="4" id="KW-0862">Zinc</keyword>
<evidence type="ECO:0000256" key="2">
    <source>
        <dbReference type="ARBA" id="ARBA00022723"/>
    </source>
</evidence>
<evidence type="ECO:0008006" key="10">
    <source>
        <dbReference type="Google" id="ProtNLM"/>
    </source>
</evidence>
<evidence type="ECO:0000256" key="3">
    <source>
        <dbReference type="ARBA" id="ARBA00022771"/>
    </source>
</evidence>
<evidence type="ECO:0000313" key="9">
    <source>
        <dbReference type="Proteomes" id="UP000663882"/>
    </source>
</evidence>
<proteinExistence type="predicted"/>
<keyword evidence="2" id="KW-0479">Metal-binding</keyword>
<gene>
    <name evidence="8" type="ORF">RFH988_LOCUS3706</name>
</gene>
<dbReference type="InterPro" id="IPR018473">
    <property type="entry name" value="Hermes_transposase_DNA-db"/>
</dbReference>
<dbReference type="InterPro" id="IPR008906">
    <property type="entry name" value="HATC_C_dom"/>
</dbReference>
<organism evidence="8 9">
    <name type="scientific">Rotaria sordida</name>
    <dbReference type="NCBI Taxonomy" id="392033"/>
    <lineage>
        <taxon>Eukaryota</taxon>
        <taxon>Metazoa</taxon>
        <taxon>Spiralia</taxon>
        <taxon>Gnathifera</taxon>
        <taxon>Rotifera</taxon>
        <taxon>Eurotatoria</taxon>
        <taxon>Bdelloidea</taxon>
        <taxon>Philodinida</taxon>
        <taxon>Philodinidae</taxon>
        <taxon>Rotaria</taxon>
    </lineage>
</organism>
<dbReference type="Pfam" id="PF10683">
    <property type="entry name" value="DBD_Tnp_Hermes"/>
    <property type="match status" value="1"/>
</dbReference>